<evidence type="ECO:0000313" key="4">
    <source>
        <dbReference type="Proteomes" id="UP000712600"/>
    </source>
</evidence>
<dbReference type="CDD" id="cd22160">
    <property type="entry name" value="F-box_AtFBL13-like"/>
    <property type="match status" value="1"/>
</dbReference>
<name>A0A8S9MWN1_BRACR</name>
<reference evidence="3" key="1">
    <citation type="submission" date="2019-12" db="EMBL/GenBank/DDBJ databases">
        <title>Genome sequencing and annotation of Brassica cretica.</title>
        <authorList>
            <person name="Studholme D.J."/>
            <person name="Sarris P."/>
        </authorList>
    </citation>
    <scope>NUCLEOTIDE SEQUENCE</scope>
    <source>
        <strain evidence="3">PFS-109/04</strain>
        <tissue evidence="3">Leaf</tissue>
    </source>
</reference>
<protein>
    <recommendedName>
        <fullName evidence="2">F-box domain-containing protein</fullName>
    </recommendedName>
</protein>
<sequence>MVVIKSLTGSQEDRISQLPVALICDILCHISTKDAVKTSVLSKRWKNSWQQVPGLDLNSEEFENLSGFFSFANSFFDLQRGSLIRKLSLHISGWGHDGYTSFPNPWIDDSPTMRNIQHLDIRTTALSSITVLPLSIYTCKTFVHLRLRWVTLVKTEFVSLPCLKILHLEQVMYPNKATLEKLISGSLLLKDLTLISLSSPKDDQKVLHVRSQTLKRIAIYLSAYVDIDAPLLHCLRANVNLLMEDEPEKYQSHFSNYLKKDLAPENMEEMYKNVHAAIRADPSIKKSDKEAPKEHKRYNPKKLTYDERKASLIQRVKALNSAIGGDDGDEDEDDE</sequence>
<dbReference type="SUPFAM" id="SSF81383">
    <property type="entry name" value="F-box domain"/>
    <property type="match status" value="1"/>
</dbReference>
<dbReference type="Pfam" id="PF14204">
    <property type="entry name" value="Ribosomal_L18_c"/>
    <property type="match status" value="1"/>
</dbReference>
<dbReference type="InterPro" id="IPR050232">
    <property type="entry name" value="FBL13/AtMIF1-like"/>
</dbReference>
<dbReference type="PROSITE" id="PS50181">
    <property type="entry name" value="FBOX"/>
    <property type="match status" value="1"/>
</dbReference>
<feature type="region of interest" description="Disordered" evidence="1">
    <location>
        <begin position="281"/>
        <end position="305"/>
    </location>
</feature>
<dbReference type="InterPro" id="IPR055411">
    <property type="entry name" value="LRR_FXL15/At3g58940/PEG3-like"/>
</dbReference>
<organism evidence="3 4">
    <name type="scientific">Brassica cretica</name>
    <name type="common">Mustard</name>
    <dbReference type="NCBI Taxonomy" id="69181"/>
    <lineage>
        <taxon>Eukaryota</taxon>
        <taxon>Viridiplantae</taxon>
        <taxon>Streptophyta</taxon>
        <taxon>Embryophyta</taxon>
        <taxon>Tracheophyta</taxon>
        <taxon>Spermatophyta</taxon>
        <taxon>Magnoliopsida</taxon>
        <taxon>eudicotyledons</taxon>
        <taxon>Gunneridae</taxon>
        <taxon>Pentapetalae</taxon>
        <taxon>rosids</taxon>
        <taxon>malvids</taxon>
        <taxon>Brassicales</taxon>
        <taxon>Brassicaceae</taxon>
        <taxon>Brassiceae</taxon>
        <taxon>Brassica</taxon>
    </lineage>
</organism>
<proteinExistence type="predicted"/>
<evidence type="ECO:0000313" key="3">
    <source>
        <dbReference type="EMBL" id="KAF3485307.1"/>
    </source>
</evidence>
<feature type="compositionally biased region" description="Basic and acidic residues" evidence="1">
    <location>
        <begin position="282"/>
        <end position="293"/>
    </location>
</feature>
<comment type="caution">
    <text evidence="3">The sequence shown here is derived from an EMBL/GenBank/DDBJ whole genome shotgun (WGS) entry which is preliminary data.</text>
</comment>
<dbReference type="InterPro" id="IPR053781">
    <property type="entry name" value="F-box_AtFBL13-like"/>
</dbReference>
<dbReference type="Pfam" id="PF00646">
    <property type="entry name" value="F-box"/>
    <property type="match status" value="1"/>
</dbReference>
<dbReference type="InterPro" id="IPR025607">
    <property type="entry name" value="Ribosomal_uL18_C_euk"/>
</dbReference>
<gene>
    <name evidence="3" type="ORF">F2Q69_00055986</name>
</gene>
<dbReference type="SUPFAM" id="SSF52047">
    <property type="entry name" value="RNI-like"/>
    <property type="match status" value="1"/>
</dbReference>
<dbReference type="InterPro" id="IPR001810">
    <property type="entry name" value="F-box_dom"/>
</dbReference>
<dbReference type="EMBL" id="QGKX02002183">
    <property type="protein sequence ID" value="KAF3485307.1"/>
    <property type="molecule type" value="Genomic_DNA"/>
</dbReference>
<dbReference type="InterPro" id="IPR036047">
    <property type="entry name" value="F-box-like_dom_sf"/>
</dbReference>
<dbReference type="PANTHER" id="PTHR31900:SF33">
    <property type="entry name" value="PROTEIN WITH RNI-LIKE_FBD-LIKE DOMAIN"/>
    <property type="match status" value="1"/>
</dbReference>
<accession>A0A8S9MWN1</accession>
<feature type="domain" description="F-box" evidence="2">
    <location>
        <begin position="12"/>
        <end position="65"/>
    </location>
</feature>
<dbReference type="Pfam" id="PF24758">
    <property type="entry name" value="LRR_At5g56370"/>
    <property type="match status" value="1"/>
</dbReference>
<evidence type="ECO:0000256" key="1">
    <source>
        <dbReference type="SAM" id="MobiDB-lite"/>
    </source>
</evidence>
<dbReference type="AlphaFoldDB" id="A0A8S9MWN1"/>
<dbReference type="PANTHER" id="PTHR31900">
    <property type="entry name" value="F-BOX/RNI SUPERFAMILY PROTEIN-RELATED"/>
    <property type="match status" value="1"/>
</dbReference>
<dbReference type="Proteomes" id="UP000712600">
    <property type="component" value="Unassembled WGS sequence"/>
</dbReference>
<evidence type="ECO:0000259" key="2">
    <source>
        <dbReference type="PROSITE" id="PS50181"/>
    </source>
</evidence>
<dbReference type="Gene3D" id="3.30.420.100">
    <property type="match status" value="1"/>
</dbReference>